<dbReference type="Proteomes" id="UP001066276">
    <property type="component" value="Chromosome 6"/>
</dbReference>
<keyword evidence="3" id="KW-1185">Reference proteome</keyword>
<evidence type="ECO:0000313" key="2">
    <source>
        <dbReference type="EMBL" id="KAJ1144123.1"/>
    </source>
</evidence>
<organism evidence="2 3">
    <name type="scientific">Pleurodeles waltl</name>
    <name type="common">Iberian ribbed newt</name>
    <dbReference type="NCBI Taxonomy" id="8319"/>
    <lineage>
        <taxon>Eukaryota</taxon>
        <taxon>Metazoa</taxon>
        <taxon>Chordata</taxon>
        <taxon>Craniata</taxon>
        <taxon>Vertebrata</taxon>
        <taxon>Euteleostomi</taxon>
        <taxon>Amphibia</taxon>
        <taxon>Batrachia</taxon>
        <taxon>Caudata</taxon>
        <taxon>Salamandroidea</taxon>
        <taxon>Salamandridae</taxon>
        <taxon>Pleurodelinae</taxon>
        <taxon>Pleurodeles</taxon>
    </lineage>
</organism>
<proteinExistence type="predicted"/>
<dbReference type="AlphaFoldDB" id="A0AAV7R081"/>
<accession>A0AAV7R081</accession>
<sequence length="111" mass="11766">MVHNVLHWRRGGFACACSRLLAEVLQEPIGFLPAVLLAPRCVGTSPGRSVRVPWLAAMPDDGIAHVPALRPNGGPRGLPVTAPLSRDTRNPPVGVPGRLCCLDTWTRASGS</sequence>
<comment type="caution">
    <text evidence="2">The sequence shown here is derived from an EMBL/GenBank/DDBJ whole genome shotgun (WGS) entry which is preliminary data.</text>
</comment>
<gene>
    <name evidence="2" type="ORF">NDU88_010425</name>
</gene>
<evidence type="ECO:0000256" key="1">
    <source>
        <dbReference type="SAM" id="MobiDB-lite"/>
    </source>
</evidence>
<feature type="region of interest" description="Disordered" evidence="1">
    <location>
        <begin position="68"/>
        <end position="92"/>
    </location>
</feature>
<protein>
    <submittedName>
        <fullName evidence="2">Uncharacterized protein</fullName>
    </submittedName>
</protein>
<dbReference type="EMBL" id="JANPWB010000010">
    <property type="protein sequence ID" value="KAJ1144123.1"/>
    <property type="molecule type" value="Genomic_DNA"/>
</dbReference>
<reference evidence="2" key="1">
    <citation type="journal article" date="2022" name="bioRxiv">
        <title>Sequencing and chromosome-scale assembly of the giantPleurodeles waltlgenome.</title>
        <authorList>
            <person name="Brown T."/>
            <person name="Elewa A."/>
            <person name="Iarovenko S."/>
            <person name="Subramanian E."/>
            <person name="Araus A.J."/>
            <person name="Petzold A."/>
            <person name="Susuki M."/>
            <person name="Suzuki K.-i.T."/>
            <person name="Hayashi T."/>
            <person name="Toyoda A."/>
            <person name="Oliveira C."/>
            <person name="Osipova E."/>
            <person name="Leigh N.D."/>
            <person name="Simon A."/>
            <person name="Yun M.H."/>
        </authorList>
    </citation>
    <scope>NUCLEOTIDE SEQUENCE</scope>
    <source>
        <strain evidence="2">20211129_DDA</strain>
        <tissue evidence="2">Liver</tissue>
    </source>
</reference>
<name>A0AAV7R081_PLEWA</name>
<evidence type="ECO:0000313" key="3">
    <source>
        <dbReference type="Proteomes" id="UP001066276"/>
    </source>
</evidence>